<dbReference type="InterPro" id="IPR036388">
    <property type="entry name" value="WH-like_DNA-bd_sf"/>
</dbReference>
<dbReference type="SUPFAM" id="SSF46785">
    <property type="entry name" value="Winged helix' DNA-binding domain"/>
    <property type="match status" value="1"/>
</dbReference>
<keyword evidence="3" id="KW-0175">Coiled coil</keyword>
<dbReference type="Gene3D" id="1.10.10.10">
    <property type="entry name" value="Winged helix-like DNA-binding domain superfamily/Winged helix DNA-binding domain"/>
    <property type="match status" value="1"/>
</dbReference>
<feature type="compositionally biased region" description="Basic and acidic residues" evidence="4">
    <location>
        <begin position="549"/>
        <end position="569"/>
    </location>
</feature>
<dbReference type="PROSITE" id="PS00658">
    <property type="entry name" value="FORK_HEAD_2"/>
    <property type="match status" value="1"/>
</dbReference>
<dbReference type="Pfam" id="PF00250">
    <property type="entry name" value="Forkhead"/>
    <property type="match status" value="1"/>
</dbReference>
<dbReference type="GO" id="GO:0005634">
    <property type="term" value="C:nucleus"/>
    <property type="evidence" value="ECO:0007669"/>
    <property type="project" value="UniProtKB-SubCell"/>
</dbReference>
<feature type="region of interest" description="Disordered" evidence="4">
    <location>
        <begin position="528"/>
        <end position="577"/>
    </location>
</feature>
<dbReference type="PANTHER" id="PTHR46617">
    <property type="entry name" value="FORKHEAD BOX PROTEIN G1"/>
    <property type="match status" value="1"/>
</dbReference>
<proteinExistence type="predicted"/>
<evidence type="ECO:0000259" key="5">
    <source>
        <dbReference type="PROSITE" id="PS50039"/>
    </source>
</evidence>
<dbReference type="InterPro" id="IPR047208">
    <property type="entry name" value="FOXG1"/>
</dbReference>
<feature type="coiled-coil region" evidence="3">
    <location>
        <begin position="423"/>
        <end position="462"/>
    </location>
</feature>
<dbReference type="GO" id="GO:0006357">
    <property type="term" value="P:regulation of transcription by RNA polymerase II"/>
    <property type="evidence" value="ECO:0007669"/>
    <property type="project" value="TreeGrafter"/>
</dbReference>
<dbReference type="Proteomes" id="UP001152799">
    <property type="component" value="Chromosome 6"/>
</dbReference>
<dbReference type="CDD" id="cd00059">
    <property type="entry name" value="FH_FOX"/>
    <property type="match status" value="1"/>
</dbReference>
<keyword evidence="1 2" id="KW-0238">DNA-binding</keyword>
<dbReference type="PROSITE" id="PS50039">
    <property type="entry name" value="FORK_HEAD_3"/>
    <property type="match status" value="1"/>
</dbReference>
<evidence type="ECO:0000256" key="3">
    <source>
        <dbReference type="SAM" id="Coils"/>
    </source>
</evidence>
<protein>
    <recommendedName>
        <fullName evidence="5">Fork-head domain-containing protein</fullName>
    </recommendedName>
</protein>
<dbReference type="PRINTS" id="PR00053">
    <property type="entry name" value="FORKHEAD"/>
</dbReference>
<reference evidence="6" key="1">
    <citation type="submission" date="2022-01" db="EMBL/GenBank/DDBJ databases">
        <authorList>
            <person name="King R."/>
        </authorList>
    </citation>
    <scope>NUCLEOTIDE SEQUENCE</scope>
</reference>
<name>A0A9N9MY85_9CUCU</name>
<evidence type="ECO:0000256" key="4">
    <source>
        <dbReference type="SAM" id="MobiDB-lite"/>
    </source>
</evidence>
<feature type="domain" description="Fork-head" evidence="5">
    <location>
        <begin position="12"/>
        <end position="108"/>
    </location>
</feature>
<keyword evidence="7" id="KW-1185">Reference proteome</keyword>
<evidence type="ECO:0000313" key="6">
    <source>
        <dbReference type="EMBL" id="CAG9769938.1"/>
    </source>
</evidence>
<organism evidence="6 7">
    <name type="scientific">Ceutorhynchus assimilis</name>
    <name type="common">cabbage seed weevil</name>
    <dbReference type="NCBI Taxonomy" id="467358"/>
    <lineage>
        <taxon>Eukaryota</taxon>
        <taxon>Metazoa</taxon>
        <taxon>Ecdysozoa</taxon>
        <taxon>Arthropoda</taxon>
        <taxon>Hexapoda</taxon>
        <taxon>Insecta</taxon>
        <taxon>Pterygota</taxon>
        <taxon>Neoptera</taxon>
        <taxon>Endopterygota</taxon>
        <taxon>Coleoptera</taxon>
        <taxon>Polyphaga</taxon>
        <taxon>Cucujiformia</taxon>
        <taxon>Curculionidae</taxon>
        <taxon>Ceutorhynchinae</taxon>
        <taxon>Ceutorhynchus</taxon>
    </lineage>
</organism>
<evidence type="ECO:0000313" key="7">
    <source>
        <dbReference type="Proteomes" id="UP001152799"/>
    </source>
</evidence>
<accession>A0A9N9MY85</accession>
<dbReference type="GO" id="GO:0003700">
    <property type="term" value="F:DNA-binding transcription factor activity"/>
    <property type="evidence" value="ECO:0007669"/>
    <property type="project" value="InterPro"/>
</dbReference>
<dbReference type="PANTHER" id="PTHR46617:SF3">
    <property type="entry name" value="FORKHEAD BOX PROTEIN G1"/>
    <property type="match status" value="1"/>
</dbReference>
<dbReference type="OrthoDB" id="6230630at2759"/>
<dbReference type="AlphaFoldDB" id="A0A9N9MY85"/>
<sequence length="590" mass="68526">MSTQEGKSNHQKPIYSYNALIVMAIRSSSAGLLSLNEIYEFIMNKFPYYREVAKKQSWQNSIRHNLSTSEHFMKVPRPFTQAGKGNLWALHPSAHHLSIGESTGKLRKSSTITSQHPYQHPQHLIQHHHQNLHQHQQYSIPTPNVQYQHYQQYLYQQEMQQLQLQHQSDENSDEERLRRRKVYKETHAHPDTMDNKTFTNFIGNELIRKFKSFDAILVKEGLNNEFLILYQMWNYFGKPDKEDNAVETVNMEVMECEKEEHSSELEEASTRSEALVELKEPGPSKNIQSDAKLSKITGDCENSDPFSIFIHTPGGRPKPKTRPLHLENINVDESISINPLDPVKESANSTDIASNNFGNIKLPQTLKTPSIDNNITEAATSLLPSTSKRCISDFLTMPDKPQRKNKRDVERVSFAITSRSYQENFEAKRALKLKEENEKLERKRLREEKAAAKANLETKRVRKSADGITNGNCFVRTKQLYKNSHYFKCDSCKKYIHRHCVSKKHKNHVPDLEDDDLFMCHICYKEESDDGADSEDFDENEEEDSLEIDQNKNDNDLNDKNSDKKKKTDESEEEEMDELFSLYKDECAKY</sequence>
<comment type="subcellular location">
    <subcellularLocation>
        <location evidence="2">Nucleus</location>
    </subcellularLocation>
</comment>
<dbReference type="GO" id="GO:1990837">
    <property type="term" value="F:sequence-specific double-stranded DNA binding"/>
    <property type="evidence" value="ECO:0007669"/>
    <property type="project" value="TreeGrafter"/>
</dbReference>
<gene>
    <name evidence="6" type="ORF">CEUTPL_LOCUS10411</name>
</gene>
<dbReference type="EMBL" id="OU892282">
    <property type="protein sequence ID" value="CAG9769938.1"/>
    <property type="molecule type" value="Genomic_DNA"/>
</dbReference>
<dbReference type="SMART" id="SM00339">
    <property type="entry name" value="FH"/>
    <property type="match status" value="1"/>
</dbReference>
<dbReference type="InterPro" id="IPR036390">
    <property type="entry name" value="WH_DNA-bd_sf"/>
</dbReference>
<feature type="compositionally biased region" description="Acidic residues" evidence="4">
    <location>
        <begin position="528"/>
        <end position="547"/>
    </location>
</feature>
<feature type="DNA-binding region" description="Fork-head" evidence="2">
    <location>
        <begin position="12"/>
        <end position="108"/>
    </location>
</feature>
<evidence type="ECO:0000256" key="2">
    <source>
        <dbReference type="PROSITE-ProRule" id="PRU00089"/>
    </source>
</evidence>
<dbReference type="FunFam" id="1.10.10.10:FF:000135">
    <property type="entry name" value="forkhead box protein G1"/>
    <property type="match status" value="1"/>
</dbReference>
<keyword evidence="2" id="KW-0539">Nucleus</keyword>
<dbReference type="InterPro" id="IPR030456">
    <property type="entry name" value="TF_fork_head_CS_2"/>
</dbReference>
<dbReference type="InterPro" id="IPR001766">
    <property type="entry name" value="Fork_head_dom"/>
</dbReference>
<evidence type="ECO:0000256" key="1">
    <source>
        <dbReference type="ARBA" id="ARBA00023125"/>
    </source>
</evidence>